<dbReference type="AlphaFoldDB" id="A0AAD7RWX6"/>
<keyword evidence="2" id="KW-1185">Reference proteome</keyword>
<evidence type="ECO:0000313" key="1">
    <source>
        <dbReference type="EMBL" id="KAJ8391906.1"/>
    </source>
</evidence>
<evidence type="ECO:0000313" key="2">
    <source>
        <dbReference type="Proteomes" id="UP001221898"/>
    </source>
</evidence>
<protein>
    <recommendedName>
        <fullName evidence="3">Reverse transcriptase domain-containing protein</fullName>
    </recommendedName>
</protein>
<evidence type="ECO:0008006" key="3">
    <source>
        <dbReference type="Google" id="ProtNLM"/>
    </source>
</evidence>
<comment type="caution">
    <text evidence="1">The sequence shown here is derived from an EMBL/GenBank/DDBJ whole genome shotgun (WGS) entry which is preliminary data.</text>
</comment>
<accession>A0AAD7RWX6</accession>
<dbReference type="EMBL" id="JAINUG010000151">
    <property type="protein sequence ID" value="KAJ8391906.1"/>
    <property type="molecule type" value="Genomic_DNA"/>
</dbReference>
<gene>
    <name evidence="1" type="ORF">AAFF_G00083770</name>
</gene>
<reference evidence="1" key="1">
    <citation type="journal article" date="2023" name="Science">
        <title>Genome structures resolve the early diversification of teleost fishes.</title>
        <authorList>
            <person name="Parey E."/>
            <person name="Louis A."/>
            <person name="Montfort J."/>
            <person name="Bouchez O."/>
            <person name="Roques C."/>
            <person name="Iampietro C."/>
            <person name="Lluch J."/>
            <person name="Castinel A."/>
            <person name="Donnadieu C."/>
            <person name="Desvignes T."/>
            <person name="Floi Bucao C."/>
            <person name="Jouanno E."/>
            <person name="Wen M."/>
            <person name="Mejri S."/>
            <person name="Dirks R."/>
            <person name="Jansen H."/>
            <person name="Henkel C."/>
            <person name="Chen W.J."/>
            <person name="Zahm M."/>
            <person name="Cabau C."/>
            <person name="Klopp C."/>
            <person name="Thompson A.W."/>
            <person name="Robinson-Rechavi M."/>
            <person name="Braasch I."/>
            <person name="Lecointre G."/>
            <person name="Bobe J."/>
            <person name="Postlethwait J.H."/>
            <person name="Berthelot C."/>
            <person name="Roest Crollius H."/>
            <person name="Guiguen Y."/>
        </authorList>
    </citation>
    <scope>NUCLEOTIDE SEQUENCE</scope>
    <source>
        <strain evidence="1">NC1722</strain>
    </source>
</reference>
<dbReference type="Proteomes" id="UP001221898">
    <property type="component" value="Unassembled WGS sequence"/>
</dbReference>
<organism evidence="1 2">
    <name type="scientific">Aldrovandia affinis</name>
    <dbReference type="NCBI Taxonomy" id="143900"/>
    <lineage>
        <taxon>Eukaryota</taxon>
        <taxon>Metazoa</taxon>
        <taxon>Chordata</taxon>
        <taxon>Craniata</taxon>
        <taxon>Vertebrata</taxon>
        <taxon>Euteleostomi</taxon>
        <taxon>Actinopterygii</taxon>
        <taxon>Neopterygii</taxon>
        <taxon>Teleostei</taxon>
        <taxon>Notacanthiformes</taxon>
        <taxon>Halosauridae</taxon>
        <taxon>Aldrovandia</taxon>
    </lineage>
</organism>
<sequence length="115" mass="12660">MGGLVSQDQICGVLGRSCSWNLILLRDMLDWVEERNLPLALISIDQEKAFDRWRVQLRPGERVPERGGGAGWGGCGRDAHSPRCSTSCSWGLLLGWCAGTRVSTVFGSRGRRVKS</sequence>
<name>A0AAD7RWX6_9TELE</name>
<proteinExistence type="predicted"/>